<dbReference type="SUPFAM" id="SSF100950">
    <property type="entry name" value="NagB/RpiA/CoA transferase-like"/>
    <property type="match status" value="1"/>
</dbReference>
<dbReference type="GO" id="GO:0042802">
    <property type="term" value="F:identical protein binding"/>
    <property type="evidence" value="ECO:0007669"/>
    <property type="project" value="TreeGrafter"/>
</dbReference>
<proteinExistence type="predicted"/>
<keyword evidence="1" id="KW-0378">Hydrolase</keyword>
<protein>
    <submittedName>
        <fullName evidence="3">Glucosamine-6-phosphate deaminase</fullName>
    </submittedName>
</protein>
<dbReference type="InterPro" id="IPR006148">
    <property type="entry name" value="Glc/Gal-6P_isomerase"/>
</dbReference>
<dbReference type="Pfam" id="PF01182">
    <property type="entry name" value="Glucosamine_iso"/>
    <property type="match status" value="1"/>
</dbReference>
<dbReference type="PANTHER" id="PTHR11280">
    <property type="entry name" value="GLUCOSAMINE-6-PHOSPHATE ISOMERASE"/>
    <property type="match status" value="1"/>
</dbReference>
<dbReference type="GO" id="GO:0005975">
    <property type="term" value="P:carbohydrate metabolic process"/>
    <property type="evidence" value="ECO:0007669"/>
    <property type="project" value="InterPro"/>
</dbReference>
<reference evidence="3 4" key="1">
    <citation type="journal article" date="2016" name="Genome Announc.">
        <title>Complete Genome Sequences of Aerococcus christensenii CCUG 28831T, Aerococcus sanguinicola CCUG 43001T, Aerococcus urinae CCUG 36881T, Aerococcus urinaeequi CCUG 28094T, Aerococcus urinaehominis CCUG 42038 BT, and Aerococcus viridans CCUG 4311T.</title>
        <authorList>
            <person name="Carkaci D."/>
            <person name="Dargis R."/>
            <person name="Nielsen X.C."/>
            <person name="Skovgaard O."/>
            <person name="Fuursted K."/>
            <person name="Christensen J.J."/>
        </authorList>
    </citation>
    <scope>NUCLEOTIDE SEQUENCE [LARGE SCALE GENOMIC DNA]</scope>
    <source>
        <strain evidence="3 4">CCUG42038B</strain>
    </source>
</reference>
<evidence type="ECO:0000256" key="1">
    <source>
        <dbReference type="ARBA" id="ARBA00022801"/>
    </source>
</evidence>
<organism evidence="3 4">
    <name type="scientific">Aerococcus urinaehominis</name>
    <dbReference type="NCBI Taxonomy" id="128944"/>
    <lineage>
        <taxon>Bacteria</taxon>
        <taxon>Bacillati</taxon>
        <taxon>Bacillota</taxon>
        <taxon>Bacilli</taxon>
        <taxon>Lactobacillales</taxon>
        <taxon>Aerococcaceae</taxon>
        <taxon>Aerococcus</taxon>
    </lineage>
</organism>
<dbReference type="PANTHER" id="PTHR11280:SF5">
    <property type="entry name" value="GLUCOSAMINE-6-PHOSPHATE ISOMERASE"/>
    <property type="match status" value="1"/>
</dbReference>
<keyword evidence="4" id="KW-1185">Reference proteome</keyword>
<sequence length="236" mass="25889">MEIKIFDNQALVSEYGAQLVTLAKANGAQTFGLATGSSPEEIYAHLSQSNIDFSDSVSVNLDEYCGLAPDHPQSYHYFMHEKLFKYKPFAKSFVPNGSQSDTSLAIAEYLDVLHTYPRDFQILGLGENGHIAFNEPGTPFGEEMIHVQLTPSTVEVNSRFFGPDEVVPDQAYSMGIKAIMQAQEIMMLAFGERKAQAVKEMIEGPVTENIPASVLQLHPNVTVLLDQAAASQLSQA</sequence>
<gene>
    <name evidence="3" type="ORF">AWM75_04135</name>
</gene>
<dbReference type="GO" id="GO:0005737">
    <property type="term" value="C:cytoplasm"/>
    <property type="evidence" value="ECO:0007669"/>
    <property type="project" value="TreeGrafter"/>
</dbReference>
<dbReference type="AlphaFoldDB" id="A0A0X8FLF4"/>
<dbReference type="GO" id="GO:0006046">
    <property type="term" value="P:N-acetylglucosamine catabolic process"/>
    <property type="evidence" value="ECO:0007669"/>
    <property type="project" value="TreeGrafter"/>
</dbReference>
<dbReference type="GO" id="GO:0004342">
    <property type="term" value="F:glucosamine-6-phosphate deaminase activity"/>
    <property type="evidence" value="ECO:0007669"/>
    <property type="project" value="InterPro"/>
</dbReference>
<accession>A0A0X8FLF4</accession>
<dbReference type="RefSeq" id="WP_067978604.1">
    <property type="nucleotide sequence ID" value="NZ_CP014163.1"/>
</dbReference>
<evidence type="ECO:0000313" key="3">
    <source>
        <dbReference type="EMBL" id="AMB99244.1"/>
    </source>
</evidence>
<dbReference type="CDD" id="cd01399">
    <property type="entry name" value="GlcN6P_deaminase"/>
    <property type="match status" value="1"/>
</dbReference>
<dbReference type="KEGG" id="auh:AWM75_04135"/>
<reference evidence="4" key="2">
    <citation type="submission" date="2016-01" db="EMBL/GenBank/DDBJ databases">
        <title>Six Aerococcus type strain genome sequencing and assembly using PacBio and Illumina Hiseq.</title>
        <authorList>
            <person name="Carkaci D."/>
            <person name="Dargis R."/>
            <person name="Nielsen X.C."/>
            <person name="Skovgaard O."/>
            <person name="Fuursted K."/>
            <person name="Christensen J.J."/>
        </authorList>
    </citation>
    <scope>NUCLEOTIDE SEQUENCE [LARGE SCALE GENOMIC DNA]</scope>
    <source>
        <strain evidence="4">CCUG42038B</strain>
    </source>
</reference>
<name>A0A0X8FLF4_9LACT</name>
<dbReference type="GO" id="GO:0019262">
    <property type="term" value="P:N-acetylneuraminate catabolic process"/>
    <property type="evidence" value="ECO:0007669"/>
    <property type="project" value="TreeGrafter"/>
</dbReference>
<dbReference type="STRING" id="128944.AWM75_04135"/>
<dbReference type="EMBL" id="CP014163">
    <property type="protein sequence ID" value="AMB99244.1"/>
    <property type="molecule type" value="Genomic_DNA"/>
</dbReference>
<evidence type="ECO:0000313" key="4">
    <source>
        <dbReference type="Proteomes" id="UP000062260"/>
    </source>
</evidence>
<dbReference type="Proteomes" id="UP000062260">
    <property type="component" value="Chromosome"/>
</dbReference>
<dbReference type="InterPro" id="IPR037171">
    <property type="entry name" value="NagB/RpiA_transferase-like"/>
</dbReference>
<evidence type="ECO:0000256" key="2">
    <source>
        <dbReference type="ARBA" id="ARBA00023277"/>
    </source>
</evidence>
<dbReference type="Gene3D" id="3.40.50.1360">
    <property type="match status" value="1"/>
</dbReference>
<dbReference type="GO" id="GO:0006043">
    <property type="term" value="P:glucosamine catabolic process"/>
    <property type="evidence" value="ECO:0007669"/>
    <property type="project" value="TreeGrafter"/>
</dbReference>
<dbReference type="OrthoDB" id="9791139at2"/>
<dbReference type="InterPro" id="IPR004547">
    <property type="entry name" value="Glucosamine6P_isomerase"/>
</dbReference>
<keyword evidence="2" id="KW-0119">Carbohydrate metabolism</keyword>